<evidence type="ECO:0000256" key="2">
    <source>
        <dbReference type="ARBA" id="ARBA00022741"/>
    </source>
</evidence>
<dbReference type="PANTHER" id="PTHR19211">
    <property type="entry name" value="ATP-BINDING TRANSPORT PROTEIN-RELATED"/>
    <property type="match status" value="1"/>
</dbReference>
<evidence type="ECO:0000256" key="1">
    <source>
        <dbReference type="ARBA" id="ARBA00022737"/>
    </source>
</evidence>
<keyword evidence="6" id="KW-1185">Reference proteome</keyword>
<dbReference type="PANTHER" id="PTHR19211:SF117">
    <property type="entry name" value="ATP-BINDING CASSETTE SUB-FAMILY F MEMBER 3"/>
    <property type="match status" value="1"/>
</dbReference>
<sequence length="267" mass="31144">MLLVCGYLLQKYRTVYIKAKSSEDKEHDLSELRYKILALDPLDKDFWRKSEGYRVGWNDEILGFECGGLGYRFVKAGNVESWNTNETNGDVFGDIDKEFVGKESGGGGEEEWENHLDLHAVLWLESYLVKWPKTFIVVSHAREFLNLVVTDILHLHGQKLTSYKGDYDTFERTREEQLKNQQKALESSEQKKAHMQAFIEKFRYNAKRASLVQSRIKVSTFMLGMSEQDLQQLAIDFGQQSYQGKQLHHLLYKTKAKEIQDFSHWES</sequence>
<dbReference type="AlphaFoldDB" id="A0A835I6H1"/>
<accession>A0A835I6H1</accession>
<gene>
    <name evidence="5" type="ORF">IFM89_023222</name>
</gene>
<feature type="domain" description="ABC-transporter extension" evidence="4">
    <location>
        <begin position="153"/>
        <end position="218"/>
    </location>
</feature>
<keyword evidence="1" id="KW-0677">Repeat</keyword>
<keyword evidence="3" id="KW-0067">ATP-binding</keyword>
<keyword evidence="2" id="KW-0547">Nucleotide-binding</keyword>
<dbReference type="SUPFAM" id="SSF52540">
    <property type="entry name" value="P-loop containing nucleoside triphosphate hydrolases"/>
    <property type="match status" value="1"/>
</dbReference>
<evidence type="ECO:0000313" key="5">
    <source>
        <dbReference type="EMBL" id="KAF9610557.1"/>
    </source>
</evidence>
<dbReference type="InterPro" id="IPR050611">
    <property type="entry name" value="ABCF"/>
</dbReference>
<dbReference type="EMBL" id="JADFTS010000004">
    <property type="protein sequence ID" value="KAF9610557.1"/>
    <property type="molecule type" value="Genomic_DNA"/>
</dbReference>
<organism evidence="5 6">
    <name type="scientific">Coptis chinensis</name>
    <dbReference type="NCBI Taxonomy" id="261450"/>
    <lineage>
        <taxon>Eukaryota</taxon>
        <taxon>Viridiplantae</taxon>
        <taxon>Streptophyta</taxon>
        <taxon>Embryophyta</taxon>
        <taxon>Tracheophyta</taxon>
        <taxon>Spermatophyta</taxon>
        <taxon>Magnoliopsida</taxon>
        <taxon>Ranunculales</taxon>
        <taxon>Ranunculaceae</taxon>
        <taxon>Coptidoideae</taxon>
        <taxon>Coptis</taxon>
    </lineage>
</organism>
<dbReference type="Gene3D" id="3.40.50.300">
    <property type="entry name" value="P-loop containing nucleotide triphosphate hydrolases"/>
    <property type="match status" value="1"/>
</dbReference>
<dbReference type="Proteomes" id="UP000631114">
    <property type="component" value="Unassembled WGS sequence"/>
</dbReference>
<comment type="caution">
    <text evidence="5">The sequence shown here is derived from an EMBL/GenBank/DDBJ whole genome shotgun (WGS) entry which is preliminary data.</text>
</comment>
<reference evidence="5 6" key="1">
    <citation type="submission" date="2020-10" db="EMBL/GenBank/DDBJ databases">
        <title>The Coptis chinensis genome and diversification of protoberbering-type alkaloids.</title>
        <authorList>
            <person name="Wang B."/>
            <person name="Shu S."/>
            <person name="Song C."/>
            <person name="Liu Y."/>
        </authorList>
    </citation>
    <scope>NUCLEOTIDE SEQUENCE [LARGE SCALE GENOMIC DNA]</scope>
    <source>
        <strain evidence="5">HL-2020</strain>
        <tissue evidence="5">Leaf</tissue>
    </source>
</reference>
<proteinExistence type="predicted"/>
<dbReference type="Pfam" id="PF12848">
    <property type="entry name" value="ABC_tran_Xtn"/>
    <property type="match status" value="1"/>
</dbReference>
<evidence type="ECO:0000256" key="3">
    <source>
        <dbReference type="ARBA" id="ARBA00022840"/>
    </source>
</evidence>
<dbReference type="OrthoDB" id="2110130at2759"/>
<name>A0A835I6H1_9MAGN</name>
<dbReference type="GO" id="GO:0005524">
    <property type="term" value="F:ATP binding"/>
    <property type="evidence" value="ECO:0007669"/>
    <property type="project" value="UniProtKB-KW"/>
</dbReference>
<evidence type="ECO:0000313" key="6">
    <source>
        <dbReference type="Proteomes" id="UP000631114"/>
    </source>
</evidence>
<dbReference type="InterPro" id="IPR027417">
    <property type="entry name" value="P-loop_NTPase"/>
</dbReference>
<evidence type="ECO:0000259" key="4">
    <source>
        <dbReference type="Pfam" id="PF12848"/>
    </source>
</evidence>
<dbReference type="InterPro" id="IPR032781">
    <property type="entry name" value="ABC_tran_Xtn"/>
</dbReference>
<protein>
    <recommendedName>
        <fullName evidence="4">ABC-transporter extension domain-containing protein</fullName>
    </recommendedName>
</protein>